<dbReference type="InterPro" id="IPR000477">
    <property type="entry name" value="RT_dom"/>
</dbReference>
<dbReference type="PANTHER" id="PTHR47027:SF26">
    <property type="entry name" value="REVERSE TRANSCRIPTASE DOMAIN-CONTAINING PROTEIN"/>
    <property type="match status" value="1"/>
</dbReference>
<dbReference type="InterPro" id="IPR043502">
    <property type="entry name" value="DNA/RNA_pol_sf"/>
</dbReference>
<gene>
    <name evidence="2" type="ORF">NDU88_007179</name>
</gene>
<dbReference type="EMBL" id="JANPWB010000010">
    <property type="protein sequence ID" value="KAJ1140841.1"/>
    <property type="molecule type" value="Genomic_DNA"/>
</dbReference>
<feature type="domain" description="Reverse transcriptase" evidence="1">
    <location>
        <begin position="1"/>
        <end position="208"/>
    </location>
</feature>
<keyword evidence="3" id="KW-1185">Reference proteome</keyword>
<evidence type="ECO:0000259" key="1">
    <source>
        <dbReference type="PROSITE" id="PS50878"/>
    </source>
</evidence>
<dbReference type="SUPFAM" id="SSF56672">
    <property type="entry name" value="DNA/RNA polymerases"/>
    <property type="match status" value="1"/>
</dbReference>
<proteinExistence type="predicted"/>
<sequence length="208" mass="23457">MAIGSYPSRAQGCLHHSSLQEKGKQTTTEKSFSWSLLAKSLPESSSTTSINTWKMDTCPKSQCSFREGRGKVDMIFEAHQLQEKCQEQNMDLYTTIVDLTKAFDSISHEGLWRIMEKFSCPGKFIRMEHQFHNGMLARVLDDGDSSDAFPVTNGVKQGCVLAPMLSSMMFSAKLSDAFCNDEETSIKIRYRTDGRLFSLRRIQAKTKG</sequence>
<dbReference type="Proteomes" id="UP001066276">
    <property type="component" value="Chromosome 6"/>
</dbReference>
<reference evidence="2" key="1">
    <citation type="journal article" date="2022" name="bioRxiv">
        <title>Sequencing and chromosome-scale assembly of the giantPleurodeles waltlgenome.</title>
        <authorList>
            <person name="Brown T."/>
            <person name="Elewa A."/>
            <person name="Iarovenko S."/>
            <person name="Subramanian E."/>
            <person name="Araus A.J."/>
            <person name="Petzold A."/>
            <person name="Susuki M."/>
            <person name="Suzuki K.-i.T."/>
            <person name="Hayashi T."/>
            <person name="Toyoda A."/>
            <person name="Oliveira C."/>
            <person name="Osipova E."/>
            <person name="Leigh N.D."/>
            <person name="Simon A."/>
            <person name="Yun M.H."/>
        </authorList>
    </citation>
    <scope>NUCLEOTIDE SEQUENCE</scope>
    <source>
        <strain evidence="2">20211129_DDA</strain>
        <tissue evidence="2">Liver</tissue>
    </source>
</reference>
<comment type="caution">
    <text evidence="2">The sequence shown here is derived from an EMBL/GenBank/DDBJ whole genome shotgun (WGS) entry which is preliminary data.</text>
</comment>
<organism evidence="2 3">
    <name type="scientific">Pleurodeles waltl</name>
    <name type="common">Iberian ribbed newt</name>
    <dbReference type="NCBI Taxonomy" id="8319"/>
    <lineage>
        <taxon>Eukaryota</taxon>
        <taxon>Metazoa</taxon>
        <taxon>Chordata</taxon>
        <taxon>Craniata</taxon>
        <taxon>Vertebrata</taxon>
        <taxon>Euteleostomi</taxon>
        <taxon>Amphibia</taxon>
        <taxon>Batrachia</taxon>
        <taxon>Caudata</taxon>
        <taxon>Salamandroidea</taxon>
        <taxon>Salamandridae</taxon>
        <taxon>Pleurodelinae</taxon>
        <taxon>Pleurodeles</taxon>
    </lineage>
</organism>
<dbReference type="PROSITE" id="PS50878">
    <property type="entry name" value="RT_POL"/>
    <property type="match status" value="1"/>
</dbReference>
<dbReference type="PANTHER" id="PTHR47027">
    <property type="entry name" value="REVERSE TRANSCRIPTASE DOMAIN-CONTAINING PROTEIN"/>
    <property type="match status" value="1"/>
</dbReference>
<dbReference type="AlphaFoldDB" id="A0AAV7QJY5"/>
<evidence type="ECO:0000313" key="2">
    <source>
        <dbReference type="EMBL" id="KAJ1140841.1"/>
    </source>
</evidence>
<accession>A0AAV7QJY5</accession>
<evidence type="ECO:0000313" key="3">
    <source>
        <dbReference type="Proteomes" id="UP001066276"/>
    </source>
</evidence>
<protein>
    <recommendedName>
        <fullName evidence="1">Reverse transcriptase domain-containing protein</fullName>
    </recommendedName>
</protein>
<dbReference type="Pfam" id="PF00078">
    <property type="entry name" value="RVT_1"/>
    <property type="match status" value="1"/>
</dbReference>
<name>A0AAV7QJY5_PLEWA</name>